<dbReference type="PANTHER" id="PTHR13929:SF0">
    <property type="entry name" value="UBIA PRENYLTRANSFERASE DOMAIN-CONTAINING PROTEIN 1"/>
    <property type="match status" value="1"/>
</dbReference>
<dbReference type="RefSeq" id="WP_164362779.1">
    <property type="nucleotide sequence ID" value="NZ_CP066776.1"/>
</dbReference>
<accession>A0A6B3L8E0</accession>
<feature type="transmembrane region" description="Helical" evidence="8">
    <location>
        <begin position="239"/>
        <end position="259"/>
    </location>
</feature>
<dbReference type="PIRSF" id="PIRSF005355">
    <property type="entry name" value="UBIAD1"/>
    <property type="match status" value="1"/>
</dbReference>
<feature type="transmembrane region" description="Helical" evidence="8">
    <location>
        <begin position="116"/>
        <end position="133"/>
    </location>
</feature>
<organism evidence="10 11">
    <name type="scientific">Sulfuriroseicoccus oceanibius</name>
    <dbReference type="NCBI Taxonomy" id="2707525"/>
    <lineage>
        <taxon>Bacteria</taxon>
        <taxon>Pseudomonadati</taxon>
        <taxon>Verrucomicrobiota</taxon>
        <taxon>Verrucomicrobiia</taxon>
        <taxon>Verrucomicrobiales</taxon>
        <taxon>Verrucomicrobiaceae</taxon>
        <taxon>Sulfuriroseicoccus</taxon>
    </lineage>
</organism>
<dbReference type="EMBL" id="CP066776">
    <property type="protein sequence ID" value="QQL46103.1"/>
    <property type="molecule type" value="Genomic_DNA"/>
</dbReference>
<feature type="transmembrane region" description="Helical" evidence="8">
    <location>
        <begin position="171"/>
        <end position="191"/>
    </location>
</feature>
<dbReference type="InterPro" id="IPR026046">
    <property type="entry name" value="UBIAD1"/>
</dbReference>
<comment type="catalytic activity">
    <reaction evidence="8">
        <text>an all-trans-polyprenyl diphosphate + 1,4-dihydroxy-2-naphthoate + H(+) = a 2-demethylmenaquinol + CO2 + diphosphate</text>
        <dbReference type="Rhea" id="RHEA:26478"/>
        <dbReference type="Rhea" id="RHEA-COMP:9563"/>
        <dbReference type="Rhea" id="RHEA-COMP:9564"/>
        <dbReference type="ChEBI" id="CHEBI:11173"/>
        <dbReference type="ChEBI" id="CHEBI:15378"/>
        <dbReference type="ChEBI" id="CHEBI:16526"/>
        <dbReference type="ChEBI" id="CHEBI:33019"/>
        <dbReference type="ChEBI" id="CHEBI:55437"/>
        <dbReference type="ChEBI" id="CHEBI:58914"/>
        <dbReference type="EC" id="2.5.1.74"/>
    </reaction>
</comment>
<dbReference type="AlphaFoldDB" id="A0A6B3L8E0"/>
<feature type="transmembrane region" description="Helical" evidence="8">
    <location>
        <begin position="145"/>
        <end position="165"/>
    </location>
</feature>
<feature type="transmembrane region" description="Helical" evidence="8">
    <location>
        <begin position="271"/>
        <end position="292"/>
    </location>
</feature>
<evidence type="ECO:0000313" key="11">
    <source>
        <dbReference type="Proteomes" id="UP000475117"/>
    </source>
</evidence>
<comment type="pathway">
    <text evidence="8">Quinol/quinone metabolism; menaquinone biosynthesis; menaquinol from 1,4-dihydroxy-2-naphthoate: step 1/2.</text>
</comment>
<evidence type="ECO:0000256" key="6">
    <source>
        <dbReference type="ARBA" id="ARBA00022989"/>
    </source>
</evidence>
<dbReference type="KEGG" id="soa:G3M56_005845"/>
<keyword evidence="11" id="KW-1185">Reference proteome</keyword>
<dbReference type="InterPro" id="IPR000537">
    <property type="entry name" value="UbiA_prenyltransferase"/>
</dbReference>
<evidence type="ECO:0000256" key="4">
    <source>
        <dbReference type="ARBA" id="ARBA00022679"/>
    </source>
</evidence>
<dbReference type="GO" id="GO:0009234">
    <property type="term" value="P:menaquinone biosynthetic process"/>
    <property type="evidence" value="ECO:0007669"/>
    <property type="project" value="UniProtKB-UniRule"/>
</dbReference>
<dbReference type="EC" id="2.5.1.74" evidence="8 9"/>
<dbReference type="Gene3D" id="1.20.120.1780">
    <property type="entry name" value="UbiA prenyltransferase"/>
    <property type="match status" value="1"/>
</dbReference>
<dbReference type="CDD" id="cd13962">
    <property type="entry name" value="PT_UbiA_UBIAD1"/>
    <property type="match status" value="1"/>
</dbReference>
<dbReference type="UniPathway" id="UPA00079">
    <property type="reaction ID" value="UER00168"/>
</dbReference>
<dbReference type="Pfam" id="PF01040">
    <property type="entry name" value="UbiA"/>
    <property type="match status" value="1"/>
</dbReference>
<protein>
    <recommendedName>
        <fullName evidence="8 9">1,4-dihydroxy-2-naphthoate octaprenyltransferase</fullName>
        <shortName evidence="8">DHNA-octaprenyltransferase</shortName>
        <ecNumber evidence="8 9">2.5.1.74</ecNumber>
    </recommendedName>
</protein>
<dbReference type="InterPro" id="IPR004657">
    <property type="entry name" value="MenA"/>
</dbReference>
<evidence type="ECO:0000313" key="10">
    <source>
        <dbReference type="EMBL" id="QQL46103.1"/>
    </source>
</evidence>
<dbReference type="InterPro" id="IPR044878">
    <property type="entry name" value="UbiA_sf"/>
</dbReference>
<proteinExistence type="inferred from homology"/>
<dbReference type="HAMAP" id="MF_01937">
    <property type="entry name" value="MenA_1"/>
    <property type="match status" value="1"/>
</dbReference>
<keyword evidence="4 8" id="KW-0808">Transferase</keyword>
<keyword evidence="7 8" id="KW-0472">Membrane</keyword>
<keyword evidence="3 8" id="KW-1003">Cell membrane</keyword>
<evidence type="ECO:0000256" key="2">
    <source>
        <dbReference type="ARBA" id="ARBA00022428"/>
    </source>
</evidence>
<dbReference type="GO" id="GO:0042371">
    <property type="term" value="P:vitamin K biosynthetic process"/>
    <property type="evidence" value="ECO:0007669"/>
    <property type="project" value="TreeGrafter"/>
</dbReference>
<dbReference type="NCBIfam" id="TIGR00751">
    <property type="entry name" value="menA"/>
    <property type="match status" value="1"/>
</dbReference>
<sequence length="294" mass="30998">MSSATWILAARPKTLPAVVAPVWAGCVLAWMLTGEWSPWLAVCTLVSAGLIQIATNFFNDAIDHKKGADTAARLGPVRATASGLVSGRTVMTIGFVTLALACVAALPMIAARGWPVIAIGLPSLYFSFGYTGGPLPLAYRGLGELFVMIFFGLIAVMGTAFIQSGQWFTEALVLGFQLGALSTALIAINNLRDVEEDTRSNKRTLAVRLGVAFGRWEIAALYAVAFGLSGYWAAIGFGWLALATVVAVALPALVVVRGVWKNKPGRVYNKLLAICGMGMLLFAAAFQIGGLLDG</sequence>
<feature type="transmembrane region" description="Helical" evidence="8">
    <location>
        <begin position="39"/>
        <end position="58"/>
    </location>
</feature>
<dbReference type="Gene3D" id="1.10.357.140">
    <property type="entry name" value="UbiA prenyltransferase"/>
    <property type="match status" value="1"/>
</dbReference>
<dbReference type="GO" id="GO:0046428">
    <property type="term" value="F:1,4-dihydroxy-2-naphthoate polyprenyltransferase activity"/>
    <property type="evidence" value="ECO:0007669"/>
    <property type="project" value="UniProtKB-UniRule"/>
</dbReference>
<evidence type="ECO:0000256" key="3">
    <source>
        <dbReference type="ARBA" id="ARBA00022475"/>
    </source>
</evidence>
<evidence type="ECO:0000256" key="9">
    <source>
        <dbReference type="NCBIfam" id="TIGR00751"/>
    </source>
</evidence>
<feature type="transmembrane region" description="Helical" evidence="8">
    <location>
        <begin position="212"/>
        <end position="233"/>
    </location>
</feature>
<comment type="similarity">
    <text evidence="8">Belongs to the MenA family. Type 1 subfamily.</text>
</comment>
<keyword evidence="2 8" id="KW-0474">Menaquinone biosynthesis</keyword>
<name>A0A6B3L8E0_9BACT</name>
<dbReference type="PANTHER" id="PTHR13929">
    <property type="entry name" value="1,4-DIHYDROXY-2-NAPHTHOATE OCTAPRENYLTRANSFERASE"/>
    <property type="match status" value="1"/>
</dbReference>
<keyword evidence="5 8" id="KW-0812">Transmembrane</keyword>
<dbReference type="GO" id="GO:0005886">
    <property type="term" value="C:plasma membrane"/>
    <property type="evidence" value="ECO:0007669"/>
    <property type="project" value="UniProtKB-SubCell"/>
</dbReference>
<evidence type="ECO:0000256" key="5">
    <source>
        <dbReference type="ARBA" id="ARBA00022692"/>
    </source>
</evidence>
<evidence type="ECO:0000256" key="8">
    <source>
        <dbReference type="HAMAP-Rule" id="MF_01937"/>
    </source>
</evidence>
<comment type="subcellular location">
    <subcellularLocation>
        <location evidence="8">Cell membrane</location>
        <topology evidence="8">Multi-pass membrane protein</topology>
    </subcellularLocation>
    <subcellularLocation>
        <location evidence="1">Membrane</location>
        <topology evidence="1">Multi-pass membrane protein</topology>
    </subcellularLocation>
</comment>
<evidence type="ECO:0000256" key="1">
    <source>
        <dbReference type="ARBA" id="ARBA00004141"/>
    </source>
</evidence>
<evidence type="ECO:0000256" key="7">
    <source>
        <dbReference type="ARBA" id="ARBA00023136"/>
    </source>
</evidence>
<feature type="transmembrane region" description="Helical" evidence="8">
    <location>
        <begin position="90"/>
        <end position="110"/>
    </location>
</feature>
<reference evidence="10 11" key="1">
    <citation type="submission" date="2020-12" db="EMBL/GenBank/DDBJ databases">
        <title>Sulforoseuscoccus oceanibium gen. nov., sp. nov., a representative of the phylum Verrucomicrobia with special cytoplasmic membrane, and proposal of Sulforoseuscoccusaceae fam. nov.</title>
        <authorList>
            <person name="Xi F."/>
        </authorList>
    </citation>
    <scope>NUCLEOTIDE SEQUENCE [LARGE SCALE GENOMIC DNA]</scope>
    <source>
        <strain evidence="10 11">T37</strain>
    </source>
</reference>
<gene>
    <name evidence="8 10" type="primary">menA</name>
    <name evidence="10" type="ORF">G3M56_005845</name>
</gene>
<feature type="transmembrane region" description="Helical" evidence="8">
    <location>
        <begin position="15"/>
        <end position="33"/>
    </location>
</feature>
<dbReference type="Proteomes" id="UP000475117">
    <property type="component" value="Chromosome"/>
</dbReference>
<keyword evidence="6 8" id="KW-1133">Transmembrane helix</keyword>
<comment type="function">
    <text evidence="8">Conversion of 1,4-dihydroxy-2-naphthoate (DHNA) to demethylmenaquinone (DMK).</text>
</comment>